<evidence type="ECO:0000313" key="3">
    <source>
        <dbReference type="Proteomes" id="UP001165587"/>
    </source>
</evidence>
<keyword evidence="3" id="KW-1185">Reference proteome</keyword>
<organism evidence="2 3">
    <name type="scientific">Herbiconiux oxytropis</name>
    <dbReference type="NCBI Taxonomy" id="2970915"/>
    <lineage>
        <taxon>Bacteria</taxon>
        <taxon>Bacillati</taxon>
        <taxon>Actinomycetota</taxon>
        <taxon>Actinomycetes</taxon>
        <taxon>Micrococcales</taxon>
        <taxon>Microbacteriaceae</taxon>
        <taxon>Herbiconiux</taxon>
    </lineage>
</organism>
<feature type="transmembrane region" description="Helical" evidence="1">
    <location>
        <begin position="103"/>
        <end position="123"/>
    </location>
</feature>
<evidence type="ECO:0000256" key="1">
    <source>
        <dbReference type="SAM" id="Phobius"/>
    </source>
</evidence>
<proteinExistence type="predicted"/>
<sequence length="189" mass="19607">MDEARRYAHSRLASGLAPRVVVSELVSAGWPPAAAWTVVSSVTPPPAPVQPPLDQPAGWLPVGSIVVGGAFLLATALMAVAVFRSPDGPRAHLARLTDGQLPIGLYLAVTVALWLVGLGLLIAHHVRSRRARLATGRRRRVSTAVVFAWILTVGNPILAALLGVFGVVFAVALGVMCGEAVSENCGMGG</sequence>
<dbReference type="Proteomes" id="UP001165587">
    <property type="component" value="Unassembled WGS sequence"/>
</dbReference>
<accession>A0AA41XES4</accession>
<dbReference type="EMBL" id="JANLCK010000007">
    <property type="protein sequence ID" value="MCS5726871.1"/>
    <property type="molecule type" value="Genomic_DNA"/>
</dbReference>
<comment type="caution">
    <text evidence="2">The sequence shown here is derived from an EMBL/GenBank/DDBJ whole genome shotgun (WGS) entry which is preliminary data.</text>
</comment>
<keyword evidence="1" id="KW-0472">Membrane</keyword>
<protein>
    <submittedName>
        <fullName evidence="2">Uncharacterized protein</fullName>
    </submittedName>
</protein>
<dbReference type="RefSeq" id="WP_259529753.1">
    <property type="nucleotide sequence ID" value="NZ_JANLCK010000007.1"/>
</dbReference>
<reference evidence="2" key="1">
    <citation type="submission" date="2022-08" db="EMBL/GenBank/DDBJ databases">
        <authorList>
            <person name="Deng Y."/>
            <person name="Han X.-F."/>
            <person name="Zhang Y.-Q."/>
        </authorList>
    </citation>
    <scope>NUCLEOTIDE SEQUENCE</scope>
    <source>
        <strain evidence="2">CPCC 203407</strain>
    </source>
</reference>
<keyword evidence="1" id="KW-0812">Transmembrane</keyword>
<feature type="transmembrane region" description="Helical" evidence="1">
    <location>
        <begin position="144"/>
        <end position="175"/>
    </location>
</feature>
<dbReference type="AlphaFoldDB" id="A0AA41XES4"/>
<gene>
    <name evidence="2" type="ORF">N1028_13305</name>
</gene>
<feature type="transmembrane region" description="Helical" evidence="1">
    <location>
        <begin position="59"/>
        <end position="83"/>
    </location>
</feature>
<evidence type="ECO:0000313" key="2">
    <source>
        <dbReference type="EMBL" id="MCS5726871.1"/>
    </source>
</evidence>
<keyword evidence="1" id="KW-1133">Transmembrane helix</keyword>
<name>A0AA41XES4_9MICO</name>